<feature type="transmembrane region" description="Helical" evidence="6">
    <location>
        <begin position="433"/>
        <end position="456"/>
    </location>
</feature>
<keyword evidence="3 6" id="KW-1133">Transmembrane helix</keyword>
<gene>
    <name evidence="8" type="ORF">LTR77_006002</name>
</gene>
<dbReference type="Pfam" id="PF07690">
    <property type="entry name" value="MFS_1"/>
    <property type="match status" value="1"/>
</dbReference>
<dbReference type="AlphaFoldDB" id="A0AAV9P7I3"/>
<feature type="transmembrane region" description="Helical" evidence="6">
    <location>
        <begin position="288"/>
        <end position="308"/>
    </location>
</feature>
<feature type="compositionally biased region" description="Polar residues" evidence="5">
    <location>
        <begin position="21"/>
        <end position="32"/>
    </location>
</feature>
<keyword evidence="4 6" id="KW-0472">Membrane</keyword>
<dbReference type="PANTHER" id="PTHR23502:SF160">
    <property type="entry name" value="MAJOR FACILITATOR SUPERFAMILY (MFS) PROFILE DOMAIN-CONTAINING PROTEIN-RELATED"/>
    <property type="match status" value="1"/>
</dbReference>
<dbReference type="InterPro" id="IPR036259">
    <property type="entry name" value="MFS_trans_sf"/>
</dbReference>
<comment type="caution">
    <text evidence="8">The sequence shown here is derived from an EMBL/GenBank/DDBJ whole genome shotgun (WGS) entry which is preliminary data.</text>
</comment>
<sequence>MKPTMHHPDHVESSDPDTPDTADQSQHTSSNCEILIPQPSHDPNDPLNWSSLEKYSTYLTVCFFVVLATFNASNFTVAILPLSEEFNTSTTRAGYLVCFNVLWLGVGNLFWVPLMRVIGKRPVYLAALLLLMGSNVWSFEAHSYGSLLASRIISGFAASASDATVPALVADLFFVHERGHCMMMFHMSLSSGFFVGPLICAWVAQEAGWRWTCGLLAIASGGTFAAGVFTIHETSYTREKVDVGLPRDAYAPKRSFVQELSILRGYNAEQSFFGTLVRIISMVAYPPILWTGLTVGTFVGWNIVVQLTSSQTFTQPPYNWQVGLLGCLSLAGFIGALFAFFIGGKLIDIIASRMTKANGGLRQPEFRLPAIVVPAVIGPMGILIFGLCVAHQTTWVGPAFGYAMQGFGLTAVSNVVVTYAVDGYQPLAGEALVVVFVIRNSLGTILALYTITWQMATGQQNAFGEMVGIQYFIILLVIPMYFYGKRIRAWTATFGPAKNTRVPKAVEGNRSLGEVTEKSSEK</sequence>
<dbReference type="GeneID" id="89927342"/>
<dbReference type="SUPFAM" id="SSF103473">
    <property type="entry name" value="MFS general substrate transporter"/>
    <property type="match status" value="1"/>
</dbReference>
<dbReference type="Proteomes" id="UP001337655">
    <property type="component" value="Unassembled WGS sequence"/>
</dbReference>
<dbReference type="InterPro" id="IPR011701">
    <property type="entry name" value="MFS"/>
</dbReference>
<dbReference type="InterPro" id="IPR020846">
    <property type="entry name" value="MFS_dom"/>
</dbReference>
<evidence type="ECO:0000256" key="3">
    <source>
        <dbReference type="ARBA" id="ARBA00022989"/>
    </source>
</evidence>
<dbReference type="PROSITE" id="PS50850">
    <property type="entry name" value="MFS"/>
    <property type="match status" value="1"/>
</dbReference>
<dbReference type="RefSeq" id="XP_064658159.1">
    <property type="nucleotide sequence ID" value="XM_064803244.1"/>
</dbReference>
<protein>
    <recommendedName>
        <fullName evidence="7">Major facilitator superfamily (MFS) profile domain-containing protein</fullName>
    </recommendedName>
</protein>
<feature type="transmembrane region" description="Helical" evidence="6">
    <location>
        <begin position="368"/>
        <end position="393"/>
    </location>
</feature>
<feature type="transmembrane region" description="Helical" evidence="6">
    <location>
        <begin position="399"/>
        <end position="421"/>
    </location>
</feature>
<evidence type="ECO:0000256" key="5">
    <source>
        <dbReference type="SAM" id="MobiDB-lite"/>
    </source>
</evidence>
<keyword evidence="2 6" id="KW-0812">Transmembrane</keyword>
<evidence type="ECO:0000256" key="1">
    <source>
        <dbReference type="ARBA" id="ARBA00004141"/>
    </source>
</evidence>
<feature type="transmembrane region" description="Helical" evidence="6">
    <location>
        <begin position="93"/>
        <end position="111"/>
    </location>
</feature>
<dbReference type="EMBL" id="JAVRRT010000009">
    <property type="protein sequence ID" value="KAK5168693.1"/>
    <property type="molecule type" value="Genomic_DNA"/>
</dbReference>
<name>A0AAV9P7I3_9PEZI</name>
<evidence type="ECO:0000256" key="6">
    <source>
        <dbReference type="SAM" id="Phobius"/>
    </source>
</evidence>
<evidence type="ECO:0000313" key="9">
    <source>
        <dbReference type="Proteomes" id="UP001337655"/>
    </source>
</evidence>
<evidence type="ECO:0000256" key="2">
    <source>
        <dbReference type="ARBA" id="ARBA00022692"/>
    </source>
</evidence>
<feature type="compositionally biased region" description="Basic and acidic residues" evidence="5">
    <location>
        <begin position="1"/>
        <end position="13"/>
    </location>
</feature>
<organism evidence="8 9">
    <name type="scientific">Saxophila tyrrhenica</name>
    <dbReference type="NCBI Taxonomy" id="1690608"/>
    <lineage>
        <taxon>Eukaryota</taxon>
        <taxon>Fungi</taxon>
        <taxon>Dikarya</taxon>
        <taxon>Ascomycota</taxon>
        <taxon>Pezizomycotina</taxon>
        <taxon>Dothideomycetes</taxon>
        <taxon>Dothideomycetidae</taxon>
        <taxon>Mycosphaerellales</taxon>
        <taxon>Extremaceae</taxon>
        <taxon>Saxophila</taxon>
    </lineage>
</organism>
<feature type="region of interest" description="Disordered" evidence="5">
    <location>
        <begin position="1"/>
        <end position="41"/>
    </location>
</feature>
<feature type="transmembrane region" description="Helical" evidence="6">
    <location>
        <begin position="211"/>
        <end position="231"/>
    </location>
</feature>
<evidence type="ECO:0000259" key="7">
    <source>
        <dbReference type="PROSITE" id="PS50850"/>
    </source>
</evidence>
<comment type="subcellular location">
    <subcellularLocation>
        <location evidence="1">Membrane</location>
        <topology evidence="1">Multi-pass membrane protein</topology>
    </subcellularLocation>
</comment>
<dbReference type="GO" id="GO:0022857">
    <property type="term" value="F:transmembrane transporter activity"/>
    <property type="evidence" value="ECO:0007669"/>
    <property type="project" value="InterPro"/>
</dbReference>
<accession>A0AAV9P7I3</accession>
<proteinExistence type="predicted"/>
<feature type="transmembrane region" description="Helical" evidence="6">
    <location>
        <begin position="320"/>
        <end position="347"/>
    </location>
</feature>
<dbReference type="PANTHER" id="PTHR23502">
    <property type="entry name" value="MAJOR FACILITATOR SUPERFAMILY"/>
    <property type="match status" value="1"/>
</dbReference>
<feature type="transmembrane region" description="Helical" evidence="6">
    <location>
        <begin position="462"/>
        <end position="483"/>
    </location>
</feature>
<keyword evidence="9" id="KW-1185">Reference proteome</keyword>
<feature type="transmembrane region" description="Helical" evidence="6">
    <location>
        <begin position="152"/>
        <end position="175"/>
    </location>
</feature>
<evidence type="ECO:0000313" key="8">
    <source>
        <dbReference type="EMBL" id="KAK5168693.1"/>
    </source>
</evidence>
<evidence type="ECO:0000256" key="4">
    <source>
        <dbReference type="ARBA" id="ARBA00023136"/>
    </source>
</evidence>
<feature type="transmembrane region" description="Helical" evidence="6">
    <location>
        <begin position="58"/>
        <end position="81"/>
    </location>
</feature>
<feature type="domain" description="Major facilitator superfamily (MFS) profile" evidence="7">
    <location>
        <begin position="57"/>
        <end position="488"/>
    </location>
</feature>
<dbReference type="GO" id="GO:0005886">
    <property type="term" value="C:plasma membrane"/>
    <property type="evidence" value="ECO:0007669"/>
    <property type="project" value="TreeGrafter"/>
</dbReference>
<feature type="transmembrane region" description="Helical" evidence="6">
    <location>
        <begin position="187"/>
        <end position="205"/>
    </location>
</feature>
<feature type="transmembrane region" description="Helical" evidence="6">
    <location>
        <begin position="123"/>
        <end position="140"/>
    </location>
</feature>
<reference evidence="8 9" key="1">
    <citation type="submission" date="2023-08" db="EMBL/GenBank/DDBJ databases">
        <title>Black Yeasts Isolated from many extreme environments.</title>
        <authorList>
            <person name="Coleine C."/>
            <person name="Stajich J.E."/>
            <person name="Selbmann L."/>
        </authorList>
    </citation>
    <scope>NUCLEOTIDE SEQUENCE [LARGE SCALE GENOMIC DNA]</scope>
    <source>
        <strain evidence="8 9">CCFEE 5935</strain>
    </source>
</reference>
<dbReference type="Gene3D" id="1.20.1250.20">
    <property type="entry name" value="MFS general substrate transporter like domains"/>
    <property type="match status" value="1"/>
</dbReference>